<protein>
    <submittedName>
        <fullName evidence="3">MORN repeat-containing protein 2-like</fullName>
    </submittedName>
</protein>
<dbReference type="PANTHER" id="PTHR46917:SF1">
    <property type="entry name" value="MORN REPEAT-CONTAINING PROTEIN 2"/>
    <property type="match status" value="1"/>
</dbReference>
<dbReference type="InterPro" id="IPR003409">
    <property type="entry name" value="MORN"/>
</dbReference>
<keyword evidence="2" id="KW-1185">Reference proteome</keyword>
<dbReference type="Pfam" id="PF02493">
    <property type="entry name" value="MORN"/>
    <property type="match status" value="3"/>
</dbReference>
<evidence type="ECO:0000313" key="2">
    <source>
        <dbReference type="Proteomes" id="UP000695022"/>
    </source>
</evidence>
<reference evidence="3" key="1">
    <citation type="submission" date="2025-08" db="UniProtKB">
        <authorList>
            <consortium name="RefSeq"/>
        </authorList>
    </citation>
    <scope>IDENTIFICATION</scope>
</reference>
<evidence type="ECO:0000256" key="1">
    <source>
        <dbReference type="ARBA" id="ARBA00022737"/>
    </source>
</evidence>
<accession>A0ABM1EDI2</accession>
<name>A0ABM1EDI2_PRICU</name>
<organism evidence="2 3">
    <name type="scientific">Priapulus caudatus</name>
    <name type="common">Priapulid worm</name>
    <dbReference type="NCBI Taxonomy" id="37621"/>
    <lineage>
        <taxon>Eukaryota</taxon>
        <taxon>Metazoa</taxon>
        <taxon>Ecdysozoa</taxon>
        <taxon>Scalidophora</taxon>
        <taxon>Priapulida</taxon>
        <taxon>Priapulimorpha</taxon>
        <taxon>Priapulimorphida</taxon>
        <taxon>Priapulidae</taxon>
        <taxon>Priapulus</taxon>
    </lineage>
</organism>
<keyword evidence="1" id="KW-0677">Repeat</keyword>
<dbReference type="GeneID" id="106811212"/>
<dbReference type="PANTHER" id="PTHR46917">
    <property type="entry name" value="MORN REPEAT-CONTAINING PROTEIN 2"/>
    <property type="match status" value="1"/>
</dbReference>
<dbReference type="InterPro" id="IPR052849">
    <property type="entry name" value="MORN_repeat_protein"/>
</dbReference>
<dbReference type="Proteomes" id="UP000695022">
    <property type="component" value="Unplaced"/>
</dbReference>
<dbReference type="SMART" id="SM00698">
    <property type="entry name" value="MORN"/>
    <property type="match status" value="3"/>
</dbReference>
<proteinExistence type="predicted"/>
<sequence>MDSSTVNQSSHTVGIFIFPNGDKYEGEYVILDGGVIERQGYGKHTCASTGICYEGTWLNDMLNGEGSYTHKLGAIYEGHFKNNKFHGAGKYSWPDGMSCVGQFVENRLQGKGQFYDQEGHSWVGTFRGKVAAGLQLHLQV</sequence>
<dbReference type="SUPFAM" id="SSF82185">
    <property type="entry name" value="Histone H3 K4-specific methyltransferase SET7/9 N-terminal domain"/>
    <property type="match status" value="1"/>
</dbReference>
<dbReference type="RefSeq" id="XP_014670253.1">
    <property type="nucleotide sequence ID" value="XM_014814767.1"/>
</dbReference>
<gene>
    <name evidence="3" type="primary">LOC106811212</name>
</gene>
<dbReference type="Gene3D" id="2.20.110.10">
    <property type="entry name" value="Histone H3 K4-specific methyltransferase SET7/9 N-terminal domain"/>
    <property type="match status" value="2"/>
</dbReference>
<evidence type="ECO:0000313" key="3">
    <source>
        <dbReference type="RefSeq" id="XP_014670253.1"/>
    </source>
</evidence>